<dbReference type="RefSeq" id="XP_002286273.1">
    <property type="nucleotide sequence ID" value="XM_002286237.1"/>
</dbReference>
<dbReference type="FunFam" id="3.40.50.1000:FF:000052">
    <property type="entry name" value="Alpha,alpha-trehalose-phosphate synthase [UDP-forming] 6"/>
    <property type="match status" value="1"/>
</dbReference>
<gene>
    <name evidence="3" type="ORF">THAPSDRAFT_31108</name>
</gene>
<dbReference type="InterPro" id="IPR036412">
    <property type="entry name" value="HAD-like_sf"/>
</dbReference>
<dbReference type="Pfam" id="PF00982">
    <property type="entry name" value="Glyco_transf_20"/>
    <property type="match status" value="1"/>
</dbReference>
<protein>
    <submittedName>
        <fullName evidence="3">Uncharacterized protein</fullName>
    </submittedName>
</protein>
<organism evidence="3 4">
    <name type="scientific">Thalassiosira pseudonana</name>
    <name type="common">Marine diatom</name>
    <name type="synonym">Cyclotella nana</name>
    <dbReference type="NCBI Taxonomy" id="35128"/>
    <lineage>
        <taxon>Eukaryota</taxon>
        <taxon>Sar</taxon>
        <taxon>Stramenopiles</taxon>
        <taxon>Ochrophyta</taxon>
        <taxon>Bacillariophyta</taxon>
        <taxon>Coscinodiscophyceae</taxon>
        <taxon>Thalassiosirophycidae</taxon>
        <taxon>Thalassiosirales</taxon>
        <taxon>Thalassiosiraceae</taxon>
        <taxon>Thalassiosira</taxon>
    </lineage>
</organism>
<dbReference type="InParanoid" id="B8BR66"/>
<dbReference type="PaxDb" id="35128-Thaps31108"/>
<dbReference type="AlphaFoldDB" id="B8BR66"/>
<dbReference type="KEGG" id="tps:THAPSDRAFT_31108"/>
<dbReference type="InterPro" id="IPR001830">
    <property type="entry name" value="Glyco_trans_20"/>
</dbReference>
<feature type="non-terminal residue" evidence="3">
    <location>
        <position position="1"/>
    </location>
</feature>
<evidence type="ECO:0000256" key="1">
    <source>
        <dbReference type="ARBA" id="ARBA00005409"/>
    </source>
</evidence>
<dbReference type="EMBL" id="CM000638">
    <property type="protein sequence ID" value="EED95914.1"/>
    <property type="molecule type" value="Genomic_DNA"/>
</dbReference>
<name>B8BR66_THAPS</name>
<dbReference type="SUPFAM" id="SSF56784">
    <property type="entry name" value="HAD-like"/>
    <property type="match status" value="1"/>
</dbReference>
<dbReference type="GO" id="GO:0005992">
    <property type="term" value="P:trehalose biosynthetic process"/>
    <property type="evidence" value="ECO:0000318"/>
    <property type="project" value="GO_Central"/>
</dbReference>
<dbReference type="GeneID" id="7443099"/>
<dbReference type="CDD" id="cd03788">
    <property type="entry name" value="GT20_TPS"/>
    <property type="match status" value="1"/>
</dbReference>
<evidence type="ECO:0000313" key="3">
    <source>
        <dbReference type="EMBL" id="EED95914.1"/>
    </source>
</evidence>
<dbReference type="Gene3D" id="3.30.70.1020">
    <property type="entry name" value="Trehalose-6-phosphate phosphatase related protein, domain 2"/>
    <property type="match status" value="1"/>
</dbReference>
<dbReference type="HOGENOM" id="CLU_002351_3_1_1"/>
<dbReference type="PANTHER" id="PTHR10788">
    <property type="entry name" value="TREHALOSE-6-PHOSPHATE SYNTHASE"/>
    <property type="match status" value="1"/>
</dbReference>
<comment type="similarity">
    <text evidence="1">In the N-terminal section; belongs to the glycosyltransferase 20 family.</text>
</comment>
<reference evidence="3 4" key="1">
    <citation type="journal article" date="2004" name="Science">
        <title>The genome of the diatom Thalassiosira pseudonana: ecology, evolution, and metabolism.</title>
        <authorList>
            <person name="Armbrust E.V."/>
            <person name="Berges J.A."/>
            <person name="Bowler C."/>
            <person name="Green B.R."/>
            <person name="Martinez D."/>
            <person name="Putnam N.H."/>
            <person name="Zhou S."/>
            <person name="Allen A.E."/>
            <person name="Apt K.E."/>
            <person name="Bechner M."/>
            <person name="Brzezinski M.A."/>
            <person name="Chaal B.K."/>
            <person name="Chiovitti A."/>
            <person name="Davis A.K."/>
            <person name="Demarest M.S."/>
            <person name="Detter J.C."/>
            <person name="Glavina T."/>
            <person name="Goodstein D."/>
            <person name="Hadi M.Z."/>
            <person name="Hellsten U."/>
            <person name="Hildebrand M."/>
            <person name="Jenkins B.D."/>
            <person name="Jurka J."/>
            <person name="Kapitonov V.V."/>
            <person name="Kroger N."/>
            <person name="Lau W.W."/>
            <person name="Lane T.W."/>
            <person name="Larimer F.W."/>
            <person name="Lippmeier J.C."/>
            <person name="Lucas S."/>
            <person name="Medina M."/>
            <person name="Montsant A."/>
            <person name="Obornik M."/>
            <person name="Parker M.S."/>
            <person name="Palenik B."/>
            <person name="Pazour G.J."/>
            <person name="Richardson P.M."/>
            <person name="Rynearson T.A."/>
            <person name="Saito M.A."/>
            <person name="Schwartz D.C."/>
            <person name="Thamatrakoln K."/>
            <person name="Valentin K."/>
            <person name="Vardi A."/>
            <person name="Wilkerson F.P."/>
            <person name="Rokhsar D.S."/>
        </authorList>
    </citation>
    <scope>NUCLEOTIDE SEQUENCE [LARGE SCALE GENOMIC DNA]</scope>
    <source>
        <strain evidence="3 4">CCMP1335</strain>
    </source>
</reference>
<feature type="non-terminal residue" evidence="3">
    <location>
        <position position="830"/>
    </location>
</feature>
<dbReference type="eggNOG" id="KOG1050">
    <property type="taxonomic scope" value="Eukaryota"/>
</dbReference>
<evidence type="ECO:0000256" key="2">
    <source>
        <dbReference type="ARBA" id="ARBA00006330"/>
    </source>
</evidence>
<dbReference type="GO" id="GO:0003824">
    <property type="term" value="F:catalytic activity"/>
    <property type="evidence" value="ECO:0007669"/>
    <property type="project" value="InterPro"/>
</dbReference>
<dbReference type="Proteomes" id="UP000001449">
    <property type="component" value="Chromosome 1"/>
</dbReference>
<dbReference type="InterPro" id="IPR023214">
    <property type="entry name" value="HAD_sf"/>
</dbReference>
<accession>B8BR66</accession>
<evidence type="ECO:0000313" key="4">
    <source>
        <dbReference type="Proteomes" id="UP000001449"/>
    </source>
</evidence>
<proteinExistence type="inferred from homology"/>
<dbReference type="Gene3D" id="3.40.50.1000">
    <property type="entry name" value="HAD superfamily/HAD-like"/>
    <property type="match status" value="1"/>
</dbReference>
<dbReference type="OMA" id="MDMEIGR"/>
<keyword evidence="4" id="KW-1185">Reference proteome</keyword>
<dbReference type="PANTHER" id="PTHR10788:SF109">
    <property type="entry name" value="CBM20 DOMAIN-CONTAINING PROTEIN"/>
    <property type="match status" value="1"/>
</dbReference>
<dbReference type="InterPro" id="IPR003337">
    <property type="entry name" value="Trehalose_PPase"/>
</dbReference>
<dbReference type="STRING" id="35128.B8BR66"/>
<reference evidence="3 4" key="2">
    <citation type="journal article" date="2008" name="Nature">
        <title>The Phaeodactylum genome reveals the evolutionary history of diatom genomes.</title>
        <authorList>
            <person name="Bowler C."/>
            <person name="Allen A.E."/>
            <person name="Badger J.H."/>
            <person name="Grimwood J."/>
            <person name="Jabbari K."/>
            <person name="Kuo A."/>
            <person name="Maheswari U."/>
            <person name="Martens C."/>
            <person name="Maumus F."/>
            <person name="Otillar R.P."/>
            <person name="Rayko E."/>
            <person name="Salamov A."/>
            <person name="Vandepoele K."/>
            <person name="Beszteri B."/>
            <person name="Gruber A."/>
            <person name="Heijde M."/>
            <person name="Katinka M."/>
            <person name="Mock T."/>
            <person name="Valentin K."/>
            <person name="Verret F."/>
            <person name="Berges J.A."/>
            <person name="Brownlee C."/>
            <person name="Cadoret J.P."/>
            <person name="Chiovitti A."/>
            <person name="Choi C.J."/>
            <person name="Coesel S."/>
            <person name="De Martino A."/>
            <person name="Detter J.C."/>
            <person name="Durkin C."/>
            <person name="Falciatore A."/>
            <person name="Fournet J."/>
            <person name="Haruta M."/>
            <person name="Huysman M.J."/>
            <person name="Jenkins B.D."/>
            <person name="Jiroutova K."/>
            <person name="Jorgensen R.E."/>
            <person name="Joubert Y."/>
            <person name="Kaplan A."/>
            <person name="Kroger N."/>
            <person name="Kroth P.G."/>
            <person name="La Roche J."/>
            <person name="Lindquist E."/>
            <person name="Lommer M."/>
            <person name="Martin-Jezequel V."/>
            <person name="Lopez P.J."/>
            <person name="Lucas S."/>
            <person name="Mangogna M."/>
            <person name="McGinnis K."/>
            <person name="Medlin L.K."/>
            <person name="Montsant A."/>
            <person name="Oudot-Le Secq M.P."/>
            <person name="Napoli C."/>
            <person name="Obornik M."/>
            <person name="Parker M.S."/>
            <person name="Petit J.L."/>
            <person name="Porcel B.M."/>
            <person name="Poulsen N."/>
            <person name="Robison M."/>
            <person name="Rychlewski L."/>
            <person name="Rynearson T.A."/>
            <person name="Schmutz J."/>
            <person name="Shapiro H."/>
            <person name="Siaut M."/>
            <person name="Stanley M."/>
            <person name="Sussman M.R."/>
            <person name="Taylor A.R."/>
            <person name="Vardi A."/>
            <person name="von Dassow P."/>
            <person name="Vyverman W."/>
            <person name="Willis A."/>
            <person name="Wyrwicz L.S."/>
            <person name="Rokhsar D.S."/>
            <person name="Weissenbach J."/>
            <person name="Armbrust E.V."/>
            <person name="Green B.R."/>
            <person name="Van de Peer Y."/>
            <person name="Grigoriev I.V."/>
        </authorList>
    </citation>
    <scope>NUCLEOTIDE SEQUENCE [LARGE SCALE GENOMIC DNA]</scope>
    <source>
        <strain evidence="3 4">CCMP1335</strain>
    </source>
</reference>
<dbReference type="SUPFAM" id="SSF53756">
    <property type="entry name" value="UDP-Glycosyltransferase/glycogen phosphorylase"/>
    <property type="match status" value="1"/>
</dbReference>
<dbReference type="NCBIfam" id="TIGR00685">
    <property type="entry name" value="T6PP"/>
    <property type="match status" value="1"/>
</dbReference>
<sequence length="830" mass="92120">VEEMTSSQSEGDTLALEGSKQKRRIFIVCYHLPVIVSKNPENGSWEACWAESLLAKTSGSFDPAFEPHRVGTVTTNTPITSEADKEALSSLLATMNCTVLFFDDAIRDAHYKGFCKQVLWLAFHHVDILDMHDPATWDQSQIGPWWEAYNIVNRTFAVEVAKMVGIGDVVWVHDYHLSLLPRMLRNEEQMIQRPLTKTIFFLHIPFPVSMIFKEMECGAAVLEGMLHADVVGFHGFTDARHFLSSAKRILGLSHESLAGGLIGVKYGGRTVVVTMSSVSIEPDMVDAVMHLPSTANGEAELKAKHAGKIILSGVDVAQYLSGVGLKLAAYEQLLKDIPSGRDKLVLVQRCLITGARRLDEARTIREIRLIVKRIQKKFGEQVIDYQEFFGSALPIDQRLALWKASDILMCTDVRGGLNLWPLEFVYAQKYSDRPGIVIASEFTAVFGILNGALRISPFDMKLTLGTIDKAINMSKEEREGRHLRDIEFVSSSSSNQWMRNVLRDLRYQCSTDQTDDEKASKQKSSDILSVAEFLSNEHDEHFSKLNPSSVIYAYKSTSRRVIILDFNGTIVIKEAVDSFLKRDSLGAAGDAPPYGVIQSLEMLCADPQNTVFVVSGDNKENVEQAIGGIQGLGLAASNGSCFSPPLKYGDRSRTWLALDLGVDWESVAMPIMAKFTARTNGSFIKLAHSSIGWSYYSSDPEFGSLQARYLVIELERELAAFDVRFVHLKGIVEVVPRRLNKGIIVKKILRDIAARDCNAGVNFILCMGDDISDEKMFTVSDEMLVLAFVLCKNLDKPTYAFAVAVGKKATHASQYVDDAVDVADLLVKLA</sequence>
<comment type="similarity">
    <text evidence="2">In the C-terminal section; belongs to the trehalose phosphatase family.</text>
</comment>
<dbReference type="Gene3D" id="3.40.50.2000">
    <property type="entry name" value="Glycogen Phosphorylase B"/>
    <property type="match status" value="2"/>
</dbReference>
<dbReference type="Pfam" id="PF02358">
    <property type="entry name" value="Trehalose_PPase"/>
    <property type="match status" value="1"/>
</dbReference>